<dbReference type="InterPro" id="IPR000297">
    <property type="entry name" value="PPIase_PpiC"/>
</dbReference>
<dbReference type="Proteomes" id="UP000721236">
    <property type="component" value="Unassembled WGS sequence"/>
</dbReference>
<evidence type="ECO:0000256" key="6">
    <source>
        <dbReference type="ARBA" id="ARBA00023235"/>
    </source>
</evidence>
<accession>A0ABM8XMT1</accession>
<organism evidence="10 11">
    <name type="scientific">Cupriavidus respiraculi</name>
    <dbReference type="NCBI Taxonomy" id="195930"/>
    <lineage>
        <taxon>Bacteria</taxon>
        <taxon>Pseudomonadati</taxon>
        <taxon>Pseudomonadota</taxon>
        <taxon>Betaproteobacteria</taxon>
        <taxon>Burkholderiales</taxon>
        <taxon>Burkholderiaceae</taxon>
        <taxon>Cupriavidus</taxon>
    </lineage>
</organism>
<evidence type="ECO:0000256" key="2">
    <source>
        <dbReference type="ARBA" id="ARBA00007656"/>
    </source>
</evidence>
<comment type="caution">
    <text evidence="10">The sequence shown here is derived from an EMBL/GenBank/DDBJ whole genome shotgun (WGS) entry which is preliminary data.</text>
</comment>
<dbReference type="PANTHER" id="PTHR47245:SF1">
    <property type="entry name" value="FOLDASE PROTEIN PRSA"/>
    <property type="match status" value="1"/>
</dbReference>
<evidence type="ECO:0000256" key="8">
    <source>
        <dbReference type="SAM" id="SignalP"/>
    </source>
</evidence>
<dbReference type="InterPro" id="IPR046357">
    <property type="entry name" value="PPIase_dom_sf"/>
</dbReference>
<keyword evidence="11" id="KW-1185">Reference proteome</keyword>
<sequence>MPIRIRTLIASALMLSVHGAHGATVNGVAISEEQVSQAMAQARLPDSPQARAAVRQQLIAQELFRQEAARDKTLETRGDVQQALREARTQILTQAWLKDRIEPEPVTEAQVRERYDAIVGSLGEKEYKARLIEVADNATAAAALARIEGGEDFGKVARDVSLAPTKASGGAMDWVSFPVPPREGRTQNLPLPLAEAIASLPAGAATTAPIAWNNRSYLVRVDEVRTTQVPTYDQARPAIEQVLRAQALERATAALVVELLGKARITQ</sequence>
<dbReference type="PROSITE" id="PS50198">
    <property type="entry name" value="PPIC_PPIASE_2"/>
    <property type="match status" value="1"/>
</dbReference>
<dbReference type="GO" id="GO:0003755">
    <property type="term" value="F:peptidyl-prolyl cis-trans isomerase activity"/>
    <property type="evidence" value="ECO:0007669"/>
    <property type="project" value="UniProtKB-EC"/>
</dbReference>
<feature type="chain" id="PRO_5046767284" description="peptidylprolyl isomerase" evidence="8">
    <location>
        <begin position="23"/>
        <end position="267"/>
    </location>
</feature>
<dbReference type="Gene3D" id="1.10.8.1040">
    <property type="match status" value="1"/>
</dbReference>
<keyword evidence="6 7" id="KW-0413">Isomerase</keyword>
<comment type="catalytic activity">
    <reaction evidence="1">
        <text>[protein]-peptidylproline (omega=180) = [protein]-peptidylproline (omega=0)</text>
        <dbReference type="Rhea" id="RHEA:16237"/>
        <dbReference type="Rhea" id="RHEA-COMP:10747"/>
        <dbReference type="Rhea" id="RHEA-COMP:10748"/>
        <dbReference type="ChEBI" id="CHEBI:83833"/>
        <dbReference type="ChEBI" id="CHEBI:83834"/>
        <dbReference type="EC" id="5.2.1.8"/>
    </reaction>
</comment>
<evidence type="ECO:0000259" key="9">
    <source>
        <dbReference type="PROSITE" id="PS50198"/>
    </source>
</evidence>
<gene>
    <name evidence="10" type="ORF">LMG21510_04330</name>
</gene>
<dbReference type="EMBL" id="CAJZAH010000006">
    <property type="protein sequence ID" value="CAG9181535.1"/>
    <property type="molecule type" value="Genomic_DNA"/>
</dbReference>
<dbReference type="SUPFAM" id="SSF54534">
    <property type="entry name" value="FKBP-like"/>
    <property type="match status" value="1"/>
</dbReference>
<dbReference type="InterPro" id="IPR050245">
    <property type="entry name" value="PrsA_foldase"/>
</dbReference>
<dbReference type="Gene3D" id="3.10.50.40">
    <property type="match status" value="1"/>
</dbReference>
<evidence type="ECO:0000256" key="5">
    <source>
        <dbReference type="ARBA" id="ARBA00023110"/>
    </source>
</evidence>
<evidence type="ECO:0000256" key="3">
    <source>
        <dbReference type="ARBA" id="ARBA00013194"/>
    </source>
</evidence>
<keyword evidence="4 8" id="KW-0732">Signal</keyword>
<feature type="signal peptide" evidence="8">
    <location>
        <begin position="1"/>
        <end position="22"/>
    </location>
</feature>
<dbReference type="RefSeq" id="WP_224043925.1">
    <property type="nucleotide sequence ID" value="NZ_CAJZAH010000006.1"/>
</dbReference>
<dbReference type="EC" id="5.2.1.8" evidence="3"/>
<reference evidence="10 11" key="1">
    <citation type="submission" date="2021-08" db="EMBL/GenBank/DDBJ databases">
        <authorList>
            <person name="Peeters C."/>
        </authorList>
    </citation>
    <scope>NUCLEOTIDE SEQUENCE [LARGE SCALE GENOMIC DNA]</scope>
    <source>
        <strain evidence="10 11">LMG 21510</strain>
    </source>
</reference>
<dbReference type="InterPro" id="IPR027304">
    <property type="entry name" value="Trigger_fact/SurA_dom_sf"/>
</dbReference>
<evidence type="ECO:0000313" key="10">
    <source>
        <dbReference type="EMBL" id="CAG9181535.1"/>
    </source>
</evidence>
<evidence type="ECO:0000313" key="11">
    <source>
        <dbReference type="Proteomes" id="UP000721236"/>
    </source>
</evidence>
<evidence type="ECO:0000256" key="1">
    <source>
        <dbReference type="ARBA" id="ARBA00000971"/>
    </source>
</evidence>
<dbReference type="SUPFAM" id="SSF109998">
    <property type="entry name" value="Triger factor/SurA peptide-binding domain-like"/>
    <property type="match status" value="1"/>
</dbReference>
<dbReference type="PANTHER" id="PTHR47245">
    <property type="entry name" value="PEPTIDYLPROLYL ISOMERASE"/>
    <property type="match status" value="1"/>
</dbReference>
<feature type="domain" description="PpiC" evidence="9">
    <location>
        <begin position="124"/>
        <end position="223"/>
    </location>
</feature>
<keyword evidence="5 7" id="KW-0697">Rotamase</keyword>
<evidence type="ECO:0000256" key="7">
    <source>
        <dbReference type="PROSITE-ProRule" id="PRU00278"/>
    </source>
</evidence>
<evidence type="ECO:0000256" key="4">
    <source>
        <dbReference type="ARBA" id="ARBA00022729"/>
    </source>
</evidence>
<comment type="similarity">
    <text evidence="2">Belongs to the PpiC/parvulin rotamase family.</text>
</comment>
<name>A0ABM8XMT1_9BURK</name>
<dbReference type="Pfam" id="PF13145">
    <property type="entry name" value="Rotamase_2"/>
    <property type="match status" value="1"/>
</dbReference>
<protein>
    <recommendedName>
        <fullName evidence="3">peptidylprolyl isomerase</fullName>
        <ecNumber evidence="3">5.2.1.8</ecNumber>
    </recommendedName>
</protein>
<proteinExistence type="inferred from homology"/>